<comment type="subcellular location">
    <subcellularLocation>
        <location evidence="1">Membrane</location>
    </subcellularLocation>
</comment>
<keyword evidence="3" id="KW-0732">Signal</keyword>
<proteinExistence type="predicted"/>
<evidence type="ECO:0000256" key="2">
    <source>
        <dbReference type="ARBA" id="ARBA00023136"/>
    </source>
</evidence>
<dbReference type="Proteomes" id="UP001459277">
    <property type="component" value="Unassembled WGS sequence"/>
</dbReference>
<dbReference type="PROSITE" id="PS51257">
    <property type="entry name" value="PROKAR_LIPOPROTEIN"/>
    <property type="match status" value="1"/>
</dbReference>
<dbReference type="AlphaFoldDB" id="A0AAW2CNQ6"/>
<evidence type="ECO:0008006" key="6">
    <source>
        <dbReference type="Google" id="ProtNLM"/>
    </source>
</evidence>
<organism evidence="4 5">
    <name type="scientific">Lithocarpus litseifolius</name>
    <dbReference type="NCBI Taxonomy" id="425828"/>
    <lineage>
        <taxon>Eukaryota</taxon>
        <taxon>Viridiplantae</taxon>
        <taxon>Streptophyta</taxon>
        <taxon>Embryophyta</taxon>
        <taxon>Tracheophyta</taxon>
        <taxon>Spermatophyta</taxon>
        <taxon>Magnoliopsida</taxon>
        <taxon>eudicotyledons</taxon>
        <taxon>Gunneridae</taxon>
        <taxon>Pentapetalae</taxon>
        <taxon>rosids</taxon>
        <taxon>fabids</taxon>
        <taxon>Fagales</taxon>
        <taxon>Fagaceae</taxon>
        <taxon>Lithocarpus</taxon>
    </lineage>
</organism>
<gene>
    <name evidence="4" type="ORF">SO802_019271</name>
</gene>
<sequence>MSTRCRWFLCFLLFMVIACSITWVAVWCASYPNLPEFRVHSVSVSNFSYFDSNASVTGNWNVCFSVYNPNKKFSISYDVAQSSLLYEPKTSYLFYAPEFTSETRIPGFNQFARNRTFIDAAFASRDDYVDRGALGDINVDGTPGTITFKVMLVAGFKFEDARSGRVVDYETESLKVWCEGLVVSLSLSNRSASGSGKLVKPRNCEVSS</sequence>
<keyword evidence="2" id="KW-0472">Membrane</keyword>
<evidence type="ECO:0000313" key="5">
    <source>
        <dbReference type="Proteomes" id="UP001459277"/>
    </source>
</evidence>
<dbReference type="GO" id="GO:0005886">
    <property type="term" value="C:plasma membrane"/>
    <property type="evidence" value="ECO:0007669"/>
    <property type="project" value="TreeGrafter"/>
</dbReference>
<accession>A0AAW2CNQ6</accession>
<comment type="caution">
    <text evidence="4">The sequence shown here is derived from an EMBL/GenBank/DDBJ whole genome shotgun (WGS) entry which is preliminary data.</text>
</comment>
<dbReference type="PANTHER" id="PTHR31234:SF2">
    <property type="entry name" value="OS05G0199100 PROTEIN"/>
    <property type="match status" value="1"/>
</dbReference>
<feature type="signal peptide" evidence="3">
    <location>
        <begin position="1"/>
        <end position="20"/>
    </location>
</feature>
<dbReference type="GO" id="GO:0098542">
    <property type="term" value="P:defense response to other organism"/>
    <property type="evidence" value="ECO:0007669"/>
    <property type="project" value="InterPro"/>
</dbReference>
<dbReference type="InterPro" id="IPR044839">
    <property type="entry name" value="NDR1-like"/>
</dbReference>
<feature type="chain" id="PRO_5043934935" description="Late embryogenesis abundant protein LEA-2 subgroup domain-containing protein" evidence="3">
    <location>
        <begin position="21"/>
        <end position="208"/>
    </location>
</feature>
<dbReference type="EMBL" id="JAZDWU010000006">
    <property type="protein sequence ID" value="KAK9999668.1"/>
    <property type="molecule type" value="Genomic_DNA"/>
</dbReference>
<evidence type="ECO:0000256" key="1">
    <source>
        <dbReference type="ARBA" id="ARBA00004370"/>
    </source>
</evidence>
<protein>
    <recommendedName>
        <fullName evidence="6">Late embryogenesis abundant protein LEA-2 subgroup domain-containing protein</fullName>
    </recommendedName>
</protein>
<reference evidence="4 5" key="1">
    <citation type="submission" date="2024-01" db="EMBL/GenBank/DDBJ databases">
        <title>A telomere-to-telomere, gap-free genome of sweet tea (Lithocarpus litseifolius).</title>
        <authorList>
            <person name="Zhou J."/>
        </authorList>
    </citation>
    <scope>NUCLEOTIDE SEQUENCE [LARGE SCALE GENOMIC DNA]</scope>
    <source>
        <strain evidence="4">Zhou-2022a</strain>
        <tissue evidence="4">Leaf</tissue>
    </source>
</reference>
<dbReference type="PANTHER" id="PTHR31234">
    <property type="entry name" value="LATE EMBRYOGENESIS ABUNDANT (LEA) HYDROXYPROLINE-RICH GLYCOPROTEIN FAMILY"/>
    <property type="match status" value="1"/>
</dbReference>
<evidence type="ECO:0000256" key="3">
    <source>
        <dbReference type="SAM" id="SignalP"/>
    </source>
</evidence>
<name>A0AAW2CNQ6_9ROSI</name>
<evidence type="ECO:0000313" key="4">
    <source>
        <dbReference type="EMBL" id="KAK9999668.1"/>
    </source>
</evidence>
<keyword evidence="5" id="KW-1185">Reference proteome</keyword>